<organism evidence="2 3">
    <name type="scientific">Methylosinus trichosporium (strain ATCC 35070 / NCIMB 11131 / UNIQEM 75 / OB3b)</name>
    <dbReference type="NCBI Taxonomy" id="595536"/>
    <lineage>
        <taxon>Bacteria</taxon>
        <taxon>Pseudomonadati</taxon>
        <taxon>Pseudomonadota</taxon>
        <taxon>Alphaproteobacteria</taxon>
        <taxon>Hyphomicrobiales</taxon>
        <taxon>Methylocystaceae</taxon>
        <taxon>Methylosinus</taxon>
    </lineage>
</organism>
<feature type="chain" id="PRO_5013756673" evidence="1">
    <location>
        <begin position="27"/>
        <end position="202"/>
    </location>
</feature>
<proteinExistence type="predicted"/>
<keyword evidence="1" id="KW-0732">Signal</keyword>
<evidence type="ECO:0000313" key="3">
    <source>
        <dbReference type="Proteomes" id="UP000230709"/>
    </source>
</evidence>
<dbReference type="AlphaFoldDB" id="A0A2D2D3R2"/>
<dbReference type="KEGG" id="mtw:CQW49_18450"/>
<protein>
    <submittedName>
        <fullName evidence="2">Uncharacterized protein</fullName>
    </submittedName>
</protein>
<dbReference type="EMBL" id="CP023737">
    <property type="protein sequence ID" value="ATQ69640.1"/>
    <property type="molecule type" value="Genomic_DNA"/>
</dbReference>
<evidence type="ECO:0000256" key="1">
    <source>
        <dbReference type="SAM" id="SignalP"/>
    </source>
</evidence>
<keyword evidence="3" id="KW-1185">Reference proteome</keyword>
<gene>
    <name evidence="2" type="ORF">CQW49_18450</name>
</gene>
<reference evidence="3" key="1">
    <citation type="submission" date="2017-10" db="EMBL/GenBank/DDBJ databases">
        <title>Completed PacBio SMRT sequence of Methylosinus trichosporium OB3b reveals presence of a third large plasmid.</title>
        <authorList>
            <person name="Charles T.C."/>
            <person name="Lynch M.D.J."/>
            <person name="Heil J.R."/>
            <person name="Cheng J."/>
        </authorList>
    </citation>
    <scope>NUCLEOTIDE SEQUENCE [LARGE SCALE GENOMIC DNA]</scope>
    <source>
        <strain evidence="3">OB3b</strain>
    </source>
</reference>
<feature type="signal peptide" evidence="1">
    <location>
        <begin position="1"/>
        <end position="26"/>
    </location>
</feature>
<evidence type="ECO:0000313" key="2">
    <source>
        <dbReference type="EMBL" id="ATQ69640.1"/>
    </source>
</evidence>
<sequence length="202" mass="21110">MWRFFSALCIMSIVAFLGLQRGEAGALPERPQWRSPSDAAFAQIGSARFVDAGPISSNRPTPPPAAWAPPAEIARSAPAVEVRSVHVLVWLPPAEIAALADDDIAAAPLQPSPIWAPPLEIAPAATVVEGRSAAGNDTLVWLPPAEIAAPAVVLPVAPIVWALPAEIAPAAAAPNPRLVQGVALVWLPPKEISRRAGRADRV</sequence>
<dbReference type="Proteomes" id="UP000230709">
    <property type="component" value="Chromosome"/>
</dbReference>
<accession>A0A2D2D3R2</accession>
<name>A0A2D2D3R2_METT3</name>